<dbReference type="Pfam" id="PF01636">
    <property type="entry name" value="APH"/>
    <property type="match status" value="1"/>
</dbReference>
<dbReference type="PANTHER" id="PTHR47829:SF3">
    <property type="entry name" value="AMINOGLYCOSIDE PHOSPHOTRANSFERASE DOMAIN-CONTAINING PROTEIN"/>
    <property type="match status" value="1"/>
</dbReference>
<keyword evidence="3" id="KW-1185">Reference proteome</keyword>
<dbReference type="InterPro" id="IPR052898">
    <property type="entry name" value="ACAD10-like"/>
</dbReference>
<dbReference type="EMBL" id="JAUKTR010000005">
    <property type="protein sequence ID" value="MDO1560191.1"/>
    <property type="molecule type" value="Genomic_DNA"/>
</dbReference>
<dbReference type="InterPro" id="IPR041726">
    <property type="entry name" value="ACAD10_11_N"/>
</dbReference>
<organism evidence="2 3">
    <name type="scientific">Peiella sedimenti</name>
    <dbReference type="NCBI Taxonomy" id="3061083"/>
    <lineage>
        <taxon>Bacteria</taxon>
        <taxon>Pseudomonadati</taxon>
        <taxon>Pseudomonadota</taxon>
        <taxon>Alphaproteobacteria</taxon>
        <taxon>Caulobacterales</taxon>
        <taxon>Caulobacteraceae</taxon>
        <taxon>Peiella</taxon>
    </lineage>
</organism>
<dbReference type="Gene3D" id="3.90.1200.10">
    <property type="match status" value="1"/>
</dbReference>
<comment type="caution">
    <text evidence="2">The sequence shown here is derived from an EMBL/GenBank/DDBJ whole genome shotgun (WGS) entry which is preliminary data.</text>
</comment>
<evidence type="ECO:0000259" key="1">
    <source>
        <dbReference type="Pfam" id="PF01636"/>
    </source>
</evidence>
<dbReference type="PANTHER" id="PTHR47829">
    <property type="entry name" value="HYDROLASE, PUTATIVE (AFU_ORTHOLOGUE AFUA_1G12880)-RELATED"/>
    <property type="match status" value="1"/>
</dbReference>
<evidence type="ECO:0000313" key="3">
    <source>
        <dbReference type="Proteomes" id="UP001169063"/>
    </source>
</evidence>
<dbReference type="SUPFAM" id="SSF56112">
    <property type="entry name" value="Protein kinase-like (PK-like)"/>
    <property type="match status" value="1"/>
</dbReference>
<name>A0ABT8SP86_9CAUL</name>
<reference evidence="2" key="1">
    <citation type="submission" date="2023-07" db="EMBL/GenBank/DDBJ databases">
        <title>Brevundimonas soil sp. nov., isolated from the soil of chemical plant.</title>
        <authorList>
            <person name="Wu N."/>
        </authorList>
    </citation>
    <scope>NUCLEOTIDE SEQUENCE</scope>
    <source>
        <strain evidence="2">XZ-24</strain>
    </source>
</reference>
<feature type="domain" description="Aminoglycoside phosphotransferase" evidence="1">
    <location>
        <begin position="31"/>
        <end position="251"/>
    </location>
</feature>
<dbReference type="RefSeq" id="WP_302110618.1">
    <property type="nucleotide sequence ID" value="NZ_JAUKTR010000005.1"/>
</dbReference>
<protein>
    <submittedName>
        <fullName evidence="2">Phosphotransferase family protein</fullName>
    </submittedName>
</protein>
<dbReference type="Gene3D" id="3.30.200.20">
    <property type="entry name" value="Phosphorylase Kinase, domain 1"/>
    <property type="match status" value="1"/>
</dbReference>
<dbReference type="Proteomes" id="UP001169063">
    <property type="component" value="Unassembled WGS sequence"/>
</dbReference>
<dbReference type="CDD" id="cd05154">
    <property type="entry name" value="ACAD10_11_N-like"/>
    <property type="match status" value="1"/>
</dbReference>
<gene>
    <name evidence="2" type="ORF">Q0812_12210</name>
</gene>
<dbReference type="InterPro" id="IPR002575">
    <property type="entry name" value="Aminoglycoside_PTrfase"/>
</dbReference>
<accession>A0ABT8SP86</accession>
<proteinExistence type="predicted"/>
<sequence length="343" mass="37323">MSSTADPAPDLEGLARWMAARVPGFEGPVALERFSGGQSNPTYALVSPSGRWVLRRKPTGPLLPSAHAVDREFRVISALSGAGFPVPRPVGYEEGPALVGAPFYVMDYVEGRIFWTLALPELARAARRPIYEAQIDTLADLHRIDPAEVGLGDYGKPGAYFARQVDRWSRQYRASETDPLPAMDRLIEWLPRTLPPEGEARIVHGDFRLDNMIFAADRPQVLAVLDWELSTLGDPMADLGYLLIAWVIPSSQRNGLAGLDLTAEGLPTAQEMVERYQARTGRRLTVSLDWLMAYNLFRLAAICQGIAGRIRDGTAASAEARATAAQAPLLAEAALSFAVKAGA</sequence>
<dbReference type="InterPro" id="IPR011009">
    <property type="entry name" value="Kinase-like_dom_sf"/>
</dbReference>
<evidence type="ECO:0000313" key="2">
    <source>
        <dbReference type="EMBL" id="MDO1560191.1"/>
    </source>
</evidence>